<name>A0AAE1LBZ8_9NEOP</name>
<dbReference type="EMBL" id="JAHWGI010000349">
    <property type="protein sequence ID" value="KAK3914043.1"/>
    <property type="molecule type" value="Genomic_DNA"/>
</dbReference>
<keyword evidence="5" id="KW-0862">Zinc</keyword>
<feature type="domain" description="C2H2-type" evidence="8">
    <location>
        <begin position="213"/>
        <end position="241"/>
    </location>
</feature>
<dbReference type="PANTHER" id="PTHR16515">
    <property type="entry name" value="PR DOMAIN ZINC FINGER PROTEIN"/>
    <property type="match status" value="1"/>
</dbReference>
<feature type="domain" description="C2H2-type" evidence="8">
    <location>
        <begin position="67"/>
        <end position="94"/>
    </location>
</feature>
<dbReference type="Pfam" id="PF00096">
    <property type="entry name" value="zf-C2H2"/>
    <property type="match status" value="7"/>
</dbReference>
<dbReference type="PANTHER" id="PTHR16515:SF66">
    <property type="entry name" value="C2H2-TYPE DOMAIN-CONTAINING PROTEIN"/>
    <property type="match status" value="1"/>
</dbReference>
<proteinExistence type="predicted"/>
<evidence type="ECO:0000256" key="4">
    <source>
        <dbReference type="ARBA" id="ARBA00022771"/>
    </source>
</evidence>
<dbReference type="SMART" id="SM00355">
    <property type="entry name" value="ZnF_C2H2"/>
    <property type="match status" value="12"/>
</dbReference>
<comment type="caution">
    <text evidence="9">The sequence shown here is derived from an EMBL/GenBank/DDBJ whole genome shotgun (WGS) entry which is preliminary data.</text>
</comment>
<evidence type="ECO:0000259" key="8">
    <source>
        <dbReference type="PROSITE" id="PS50157"/>
    </source>
</evidence>
<reference evidence="9" key="2">
    <citation type="journal article" date="2023" name="BMC Genomics">
        <title>Pest status, molecular evolution, and epigenetic factors derived from the genome assembly of Frankliniella fusca, a thysanopteran phytovirus vector.</title>
        <authorList>
            <person name="Catto M.A."/>
            <person name="Labadie P.E."/>
            <person name="Jacobson A.L."/>
            <person name="Kennedy G.G."/>
            <person name="Srinivasan R."/>
            <person name="Hunt B.G."/>
        </authorList>
    </citation>
    <scope>NUCLEOTIDE SEQUENCE</scope>
    <source>
        <strain evidence="9">PL_HMW_Pooled</strain>
    </source>
</reference>
<keyword evidence="4 7" id="KW-0863">Zinc-finger</keyword>
<evidence type="ECO:0000313" key="10">
    <source>
        <dbReference type="Proteomes" id="UP001219518"/>
    </source>
</evidence>
<organism evidence="9 10">
    <name type="scientific">Frankliniella fusca</name>
    <dbReference type="NCBI Taxonomy" id="407009"/>
    <lineage>
        <taxon>Eukaryota</taxon>
        <taxon>Metazoa</taxon>
        <taxon>Ecdysozoa</taxon>
        <taxon>Arthropoda</taxon>
        <taxon>Hexapoda</taxon>
        <taxon>Insecta</taxon>
        <taxon>Pterygota</taxon>
        <taxon>Neoptera</taxon>
        <taxon>Paraneoptera</taxon>
        <taxon>Thysanoptera</taxon>
        <taxon>Terebrantia</taxon>
        <taxon>Thripoidea</taxon>
        <taxon>Thripidae</taxon>
        <taxon>Frankliniella</taxon>
    </lineage>
</organism>
<evidence type="ECO:0000256" key="2">
    <source>
        <dbReference type="ARBA" id="ARBA00022723"/>
    </source>
</evidence>
<dbReference type="Gene3D" id="3.30.160.60">
    <property type="entry name" value="Classic Zinc Finger"/>
    <property type="match status" value="8"/>
</dbReference>
<dbReference type="FunFam" id="3.30.160.60:FF:000446">
    <property type="entry name" value="Zinc finger protein"/>
    <property type="match status" value="2"/>
</dbReference>
<dbReference type="Proteomes" id="UP001219518">
    <property type="component" value="Unassembled WGS sequence"/>
</dbReference>
<evidence type="ECO:0000256" key="5">
    <source>
        <dbReference type="ARBA" id="ARBA00022833"/>
    </source>
</evidence>
<evidence type="ECO:0000256" key="6">
    <source>
        <dbReference type="ARBA" id="ARBA00023242"/>
    </source>
</evidence>
<feature type="domain" description="C2H2-type" evidence="8">
    <location>
        <begin position="848"/>
        <end position="876"/>
    </location>
</feature>
<protein>
    <submittedName>
        <fullName evidence="9">Zinc finger protein 26</fullName>
    </submittedName>
</protein>
<keyword evidence="2" id="KW-0479">Metal-binding</keyword>
<evidence type="ECO:0000256" key="7">
    <source>
        <dbReference type="PROSITE-ProRule" id="PRU00042"/>
    </source>
</evidence>
<dbReference type="InterPro" id="IPR013087">
    <property type="entry name" value="Znf_C2H2_type"/>
</dbReference>
<comment type="subcellular location">
    <subcellularLocation>
        <location evidence="1">Nucleus</location>
    </subcellularLocation>
</comment>
<accession>A0AAE1LBZ8</accession>
<dbReference type="InterPro" id="IPR050331">
    <property type="entry name" value="Zinc_finger"/>
</dbReference>
<keyword evidence="10" id="KW-1185">Reference proteome</keyword>
<dbReference type="SUPFAM" id="SSF57667">
    <property type="entry name" value="beta-beta-alpha zinc fingers"/>
    <property type="match status" value="4"/>
</dbReference>
<feature type="domain" description="C2H2-type" evidence="8">
    <location>
        <begin position="905"/>
        <end position="932"/>
    </location>
</feature>
<feature type="domain" description="C2H2-type" evidence="8">
    <location>
        <begin position="819"/>
        <end position="841"/>
    </location>
</feature>
<evidence type="ECO:0000256" key="3">
    <source>
        <dbReference type="ARBA" id="ARBA00022737"/>
    </source>
</evidence>
<dbReference type="GO" id="GO:0010468">
    <property type="term" value="P:regulation of gene expression"/>
    <property type="evidence" value="ECO:0007669"/>
    <property type="project" value="TreeGrafter"/>
</dbReference>
<feature type="domain" description="C2H2-type" evidence="8">
    <location>
        <begin position="289"/>
        <end position="316"/>
    </location>
</feature>
<evidence type="ECO:0000256" key="1">
    <source>
        <dbReference type="ARBA" id="ARBA00004123"/>
    </source>
</evidence>
<feature type="domain" description="C2H2-type" evidence="8">
    <location>
        <begin position="185"/>
        <end position="212"/>
    </location>
</feature>
<dbReference type="FunFam" id="3.30.160.60:FF:000065">
    <property type="entry name" value="B-cell CLL/lymphoma 6, member B"/>
    <property type="match status" value="1"/>
</dbReference>
<dbReference type="GO" id="GO:0008270">
    <property type="term" value="F:zinc ion binding"/>
    <property type="evidence" value="ECO:0007669"/>
    <property type="project" value="UniProtKB-KW"/>
</dbReference>
<sequence length="950" mass="107835">MCSKRSFLSGLQDRNKRHVEKVFGDKLTLEEKLQVLEALLSTSEKKSCLDSFKLIEPEPSLDNKISFDCAVCGKTYQTSSQYHGHLKKHKEDNFQWACPQCPEGTSSFKSLSLLRKHLKLNHEGTKTVESQPKHDEFLKSPVKVTNQFKEPTDTAQFSCQLCVKYFTKKSDLRGHIATHLSLKGFVCEVCGRPFSHMSNLIRHSYVHSGFKPYPCKLCGKRFTQVASLNQHSISYHSNKLFPCPAVPEKCDKMFRTPIIAKQHAYRVHPEVQWENLICKNSNSKRERKYYCRLCGETFVTKNKLNFHFKQHNQNITCTKESKETSPKLETGNLLEIKVTGGADSSINVLLESYDDCSNDNYDSDQKKASLEHNRVNTEMRNGSAFRAVDTSDPHIYDDSEYFGICVTNVNQADSIILKPSNNSSSFETQINKIEIKEAGSIGERAINIDLASTKNYGKAIKGNSLCSGEIEQSSKLKENVQSNLTRGKDCEMSCEIELGQDVNEETSLSMSHDVDMGLCPDSPSNTLHNQPIFENDNDVHDQFGVKSLESYQIPEPEPLILSFGDSYSALLKEIGIADETNLEESSKATNTSKEQEDCQNGLQNQFLSNNYSMLLKDLQDVNKEETQSQNSHRNQLKEMHIGAASTLVGNTSTENVKENCQLLESLKAAMEVSENKDMVIYFVQNSSTNEVSSVQGESEMYIKQFQEKASPNVNLLCRDDCYKESVNLPIKVTKPSQKKHCKIMSEDTVNHPQKNGALETQCHEGSTRLSSSPLDEFLEFPKSSKEKSGKKCPECGKIFFKASNFTQHLGLHFPNMKAYKCRVCNLSFSWKSSLNKHMNSHLECPAQFLCDICGKKYKSFNQVQQHKKRDHECLRPNACTLCNKSFFRKHDLLIHQRIHANNKPFMCKICGKVFNHISHIKRHENIHLKDGTRTVVLVSLKNLQIFHLTL</sequence>
<dbReference type="InterPro" id="IPR036236">
    <property type="entry name" value="Znf_C2H2_sf"/>
</dbReference>
<dbReference type="GO" id="GO:0003677">
    <property type="term" value="F:DNA binding"/>
    <property type="evidence" value="ECO:0007669"/>
    <property type="project" value="UniProtKB-KW"/>
</dbReference>
<feature type="domain" description="C2H2-type" evidence="8">
    <location>
        <begin position="877"/>
        <end position="904"/>
    </location>
</feature>
<feature type="domain" description="C2H2-type" evidence="8">
    <location>
        <begin position="790"/>
        <end position="817"/>
    </location>
</feature>
<dbReference type="PROSITE" id="PS50157">
    <property type="entry name" value="ZINC_FINGER_C2H2_2"/>
    <property type="match status" value="10"/>
</dbReference>
<dbReference type="GO" id="GO:0005634">
    <property type="term" value="C:nucleus"/>
    <property type="evidence" value="ECO:0007669"/>
    <property type="project" value="UniProtKB-SubCell"/>
</dbReference>
<evidence type="ECO:0000313" key="9">
    <source>
        <dbReference type="EMBL" id="KAK3914043.1"/>
    </source>
</evidence>
<reference evidence="9" key="1">
    <citation type="submission" date="2021-07" db="EMBL/GenBank/DDBJ databases">
        <authorList>
            <person name="Catto M.A."/>
            <person name="Jacobson A."/>
            <person name="Kennedy G."/>
            <person name="Labadie P."/>
            <person name="Hunt B.G."/>
            <person name="Srinivasan R."/>
        </authorList>
    </citation>
    <scope>NUCLEOTIDE SEQUENCE</scope>
    <source>
        <strain evidence="9">PL_HMW_Pooled</strain>
        <tissue evidence="9">Head</tissue>
    </source>
</reference>
<dbReference type="PROSITE" id="PS00028">
    <property type="entry name" value="ZINC_FINGER_C2H2_1"/>
    <property type="match status" value="10"/>
</dbReference>
<keyword evidence="6" id="KW-0539">Nucleus</keyword>
<gene>
    <name evidence="9" type="ORF">KUF71_023456</name>
</gene>
<feature type="domain" description="C2H2-type" evidence="8">
    <location>
        <begin position="157"/>
        <end position="184"/>
    </location>
</feature>
<dbReference type="AlphaFoldDB" id="A0AAE1LBZ8"/>
<keyword evidence="3" id="KW-0677">Repeat</keyword>